<gene>
    <name evidence="2" type="ordered locus">PA14_07410</name>
</gene>
<dbReference type="AlphaFoldDB" id="A0A0H2ZKV9"/>
<reference evidence="2 3" key="1">
    <citation type="journal article" date="2006" name="Genome Biol.">
        <title>Genomic analysis reveals that Pseudomonas aeruginosa virulence is combinatorial.</title>
        <authorList>
            <person name="Lee D.G."/>
            <person name="Urbach J.M."/>
            <person name="Wu G."/>
            <person name="Liberati N.T."/>
            <person name="Feinbaum R.L."/>
            <person name="Miyata S."/>
            <person name="Diggins L.T."/>
            <person name="He J."/>
            <person name="Saucier M."/>
            <person name="Deziel E."/>
            <person name="Friedman L."/>
            <person name="Li L."/>
            <person name="Grills G."/>
            <person name="Montgomery K."/>
            <person name="Kucherlapati R."/>
            <person name="Rahme L.G."/>
            <person name="Ausubel F.M."/>
        </authorList>
    </citation>
    <scope>NUCLEOTIDE SEQUENCE [LARGE SCALE GENOMIC DNA]</scope>
    <source>
        <strain evidence="2 3">UCBPP-PA14</strain>
    </source>
</reference>
<dbReference type="InterPro" id="IPR018958">
    <property type="entry name" value="Knr4/Smi1-like_dom"/>
</dbReference>
<dbReference type="SUPFAM" id="SSF160631">
    <property type="entry name" value="SMI1/KNR4-like"/>
    <property type="match status" value="1"/>
</dbReference>
<evidence type="ECO:0000313" key="3">
    <source>
        <dbReference type="Proteomes" id="UP000000653"/>
    </source>
</evidence>
<proteinExistence type="predicted"/>
<feature type="domain" description="Knr4/Smi1-like" evidence="1">
    <location>
        <begin position="4"/>
        <end position="108"/>
    </location>
</feature>
<dbReference type="EMBL" id="CP000438">
    <property type="protein sequence ID" value="ABJ15532.1"/>
    <property type="molecule type" value="Genomic_DNA"/>
</dbReference>
<evidence type="ECO:0000259" key="1">
    <source>
        <dbReference type="Pfam" id="PF09346"/>
    </source>
</evidence>
<dbReference type="InterPro" id="IPR037883">
    <property type="entry name" value="Knr4/Smi1-like_sf"/>
</dbReference>
<dbReference type="KEGG" id="pau:PA14_07410"/>
<name>A0A0H2ZKV9_PSEAB</name>
<dbReference type="Pfam" id="PF09346">
    <property type="entry name" value="SMI1_KNR4"/>
    <property type="match status" value="1"/>
</dbReference>
<accession>A0A0H2ZKV9</accession>
<dbReference type="RefSeq" id="WP_003137344.1">
    <property type="nucleotide sequence ID" value="NC_008463.1"/>
</dbReference>
<dbReference type="BioCyc" id="PAER208963:G1G74-611-MONOMER"/>
<dbReference type="Gene3D" id="3.40.1580.10">
    <property type="entry name" value="SMI1/KNR4-like"/>
    <property type="match status" value="1"/>
</dbReference>
<dbReference type="Proteomes" id="UP000000653">
    <property type="component" value="Chromosome"/>
</dbReference>
<evidence type="ECO:0000313" key="2">
    <source>
        <dbReference type="EMBL" id="ABJ15532.1"/>
    </source>
</evidence>
<sequence length="115" mass="12417">MKPELDALEAWLGQPLPAAFVAALEQHGGRLVEPGLLLYAADELLERNRAFETSLYCPGYLAIGDDSGGRAVVMALDDHRQALFLVDHGAMTPDCFEPLAPSLEAWLEAGPCLPE</sequence>
<organism evidence="2 3">
    <name type="scientific">Pseudomonas aeruginosa (strain UCBPP-PA14)</name>
    <dbReference type="NCBI Taxonomy" id="208963"/>
    <lineage>
        <taxon>Bacteria</taxon>
        <taxon>Pseudomonadati</taxon>
        <taxon>Pseudomonadota</taxon>
        <taxon>Gammaproteobacteria</taxon>
        <taxon>Pseudomonadales</taxon>
        <taxon>Pseudomonadaceae</taxon>
        <taxon>Pseudomonas</taxon>
    </lineage>
</organism>
<protein>
    <recommendedName>
        <fullName evidence="1">Knr4/Smi1-like domain-containing protein</fullName>
    </recommendedName>
</protein>
<dbReference type="HOGENOM" id="CLU_128768_1_1_6"/>